<dbReference type="eggNOG" id="COG3299">
    <property type="taxonomic scope" value="Bacteria"/>
</dbReference>
<dbReference type="RefSeq" id="WP_008850990.1">
    <property type="nucleotide sequence ID" value="NZ_AGQV01000001.1"/>
</dbReference>
<comment type="caution">
    <text evidence="2">The sequence shown here is derived from an EMBL/GenBank/DDBJ whole genome shotgun (WGS) entry which is preliminary data.</text>
</comment>
<reference evidence="2 3" key="1">
    <citation type="submission" date="2011-10" db="EMBL/GenBank/DDBJ databases">
        <title>Genome sequence of Gluconobacter morbifer G707, isolated from Drosophila gut.</title>
        <authorList>
            <person name="Lee W.-J."/>
            <person name="Kim E.-K."/>
        </authorList>
    </citation>
    <scope>NUCLEOTIDE SEQUENCE [LARGE SCALE GENOMIC DNA]</scope>
    <source>
        <strain evidence="2 3">G707</strain>
    </source>
</reference>
<dbReference type="InterPro" id="IPR006949">
    <property type="entry name" value="Barrel_Baseplate_J-like"/>
</dbReference>
<dbReference type="PANTHER" id="PTHR37829">
    <property type="entry name" value="PHAGE-LIKE ELEMENT PBSX PROTEIN XKDT"/>
    <property type="match status" value="1"/>
</dbReference>
<dbReference type="OrthoDB" id="7565172at2"/>
<dbReference type="STRING" id="1088869.GMO_08410"/>
<dbReference type="Proteomes" id="UP000004949">
    <property type="component" value="Unassembled WGS sequence"/>
</dbReference>
<evidence type="ECO:0000313" key="2">
    <source>
        <dbReference type="EMBL" id="EHH69533.1"/>
    </source>
</evidence>
<feature type="domain" description="Baseplate protein J-like barrel" evidence="1">
    <location>
        <begin position="4"/>
        <end position="63"/>
    </location>
</feature>
<accession>G6XH75</accession>
<evidence type="ECO:0000313" key="3">
    <source>
        <dbReference type="Proteomes" id="UP000004949"/>
    </source>
</evidence>
<protein>
    <submittedName>
        <fullName evidence="2">Mu-like prophage FluMu protein</fullName>
    </submittedName>
</protein>
<dbReference type="Pfam" id="PF04865">
    <property type="entry name" value="Baseplate_J"/>
    <property type="match status" value="1"/>
</dbReference>
<sequence>MDGSAQWAVTSAVTIAAGASASVCVQATVAGTSGNLAANTAGTLVSPVAGISSVVSDQNGIAGGAPIEAVESWRARIIDAIRTPYGGGTSADYEKWATAAGAAYVNVVLGWLGRGTVGVIVAMSGGVAGLAQSLNGASLAVLDANGSLILGGKPRLGVSGEGNLTLPTPLPDSTANYTPVSGTNEIYSQAGSLGVAQ</sequence>
<dbReference type="EMBL" id="AGQV01000001">
    <property type="protein sequence ID" value="EHH69533.1"/>
    <property type="molecule type" value="Genomic_DNA"/>
</dbReference>
<dbReference type="AlphaFoldDB" id="G6XH75"/>
<organism evidence="2 3">
    <name type="scientific">Gluconobacter morbifer G707</name>
    <dbReference type="NCBI Taxonomy" id="1088869"/>
    <lineage>
        <taxon>Bacteria</taxon>
        <taxon>Pseudomonadati</taxon>
        <taxon>Pseudomonadota</taxon>
        <taxon>Alphaproteobacteria</taxon>
        <taxon>Acetobacterales</taxon>
        <taxon>Acetobacteraceae</taxon>
        <taxon>Gluconobacter</taxon>
    </lineage>
</organism>
<proteinExistence type="predicted"/>
<dbReference type="PANTHER" id="PTHR37829:SF3">
    <property type="entry name" value="PROTEIN JAYE-RELATED"/>
    <property type="match status" value="1"/>
</dbReference>
<evidence type="ECO:0000259" key="1">
    <source>
        <dbReference type="Pfam" id="PF04865"/>
    </source>
</evidence>
<dbReference type="PATRIC" id="fig|1088869.3.peg.846"/>
<gene>
    <name evidence="2" type="ORF">GMO_08410</name>
</gene>
<name>G6XH75_9PROT</name>
<keyword evidence="3" id="KW-1185">Reference proteome</keyword>
<dbReference type="InterPro" id="IPR052399">
    <property type="entry name" value="Phage_Baseplate_Assmbl_Protein"/>
</dbReference>